<dbReference type="PROSITE" id="PS51296">
    <property type="entry name" value="RIESKE"/>
    <property type="match status" value="1"/>
</dbReference>
<evidence type="ECO:0000313" key="8">
    <source>
        <dbReference type="EMBL" id="SCZ60667.1"/>
    </source>
</evidence>
<evidence type="ECO:0000256" key="4">
    <source>
        <dbReference type="ARBA" id="ARBA00023002"/>
    </source>
</evidence>
<dbReference type="SUPFAM" id="SSF55961">
    <property type="entry name" value="Bet v1-like"/>
    <property type="match status" value="1"/>
</dbReference>
<dbReference type="RefSeq" id="WP_090217839.1">
    <property type="nucleotide sequence ID" value="NZ_FMWG01000004.1"/>
</dbReference>
<dbReference type="CDD" id="cd03469">
    <property type="entry name" value="Rieske_RO_Alpha_N"/>
    <property type="match status" value="1"/>
</dbReference>
<gene>
    <name evidence="8" type="ORF">SAMN04488118_104129</name>
</gene>
<keyword evidence="9" id="KW-1185">Reference proteome</keyword>
<dbReference type="PANTHER" id="PTHR43756:SF5">
    <property type="entry name" value="CHOLINE MONOOXYGENASE, CHLOROPLASTIC"/>
    <property type="match status" value="1"/>
</dbReference>
<dbReference type="CDD" id="cd08884">
    <property type="entry name" value="RHO_alpha_C_GbcA-like"/>
    <property type="match status" value="1"/>
</dbReference>
<dbReference type="GO" id="GO:0051537">
    <property type="term" value="F:2 iron, 2 sulfur cluster binding"/>
    <property type="evidence" value="ECO:0007669"/>
    <property type="project" value="UniProtKB-KW"/>
</dbReference>
<dbReference type="InterPro" id="IPR017941">
    <property type="entry name" value="Rieske_2Fe-2S"/>
</dbReference>
<evidence type="ECO:0000313" key="9">
    <source>
        <dbReference type="Proteomes" id="UP000198767"/>
    </source>
</evidence>
<keyword evidence="4" id="KW-0560">Oxidoreductase</keyword>
<evidence type="ECO:0000256" key="5">
    <source>
        <dbReference type="ARBA" id="ARBA00023004"/>
    </source>
</evidence>
<proteinExistence type="predicted"/>
<evidence type="ECO:0000256" key="3">
    <source>
        <dbReference type="ARBA" id="ARBA00022723"/>
    </source>
</evidence>
<dbReference type="InterPro" id="IPR001663">
    <property type="entry name" value="Rng_hydr_dOase-A"/>
</dbReference>
<dbReference type="AlphaFoldDB" id="A0A1G5QG27"/>
<keyword evidence="5" id="KW-0408">Iron</keyword>
<reference evidence="8 9" key="1">
    <citation type="submission" date="2016-10" db="EMBL/GenBank/DDBJ databases">
        <authorList>
            <person name="de Groot N.N."/>
        </authorList>
    </citation>
    <scope>NUCLEOTIDE SEQUENCE [LARGE SCALE GENOMIC DNA]</scope>
    <source>
        <strain evidence="8 9">U95</strain>
    </source>
</reference>
<comment type="cofactor">
    <cofactor evidence="1">
        <name>Fe cation</name>
        <dbReference type="ChEBI" id="CHEBI:24875"/>
    </cofactor>
</comment>
<dbReference type="OrthoDB" id="7456916at2"/>
<evidence type="ECO:0000259" key="7">
    <source>
        <dbReference type="PROSITE" id="PS51296"/>
    </source>
</evidence>
<dbReference type="SUPFAM" id="SSF50022">
    <property type="entry name" value="ISP domain"/>
    <property type="match status" value="1"/>
</dbReference>
<dbReference type="Gene3D" id="2.102.10.10">
    <property type="entry name" value="Rieske [2Fe-2S] iron-sulphur domain"/>
    <property type="match status" value="1"/>
</dbReference>
<organism evidence="8 9">
    <name type="scientific">Epibacterium ulvae</name>
    <dbReference type="NCBI Taxonomy" id="1156985"/>
    <lineage>
        <taxon>Bacteria</taxon>
        <taxon>Pseudomonadati</taxon>
        <taxon>Pseudomonadota</taxon>
        <taxon>Alphaproteobacteria</taxon>
        <taxon>Rhodobacterales</taxon>
        <taxon>Roseobacteraceae</taxon>
        <taxon>Epibacterium</taxon>
    </lineage>
</organism>
<dbReference type="Pfam" id="PF00355">
    <property type="entry name" value="Rieske"/>
    <property type="match status" value="1"/>
</dbReference>
<evidence type="ECO:0000256" key="6">
    <source>
        <dbReference type="ARBA" id="ARBA00023014"/>
    </source>
</evidence>
<dbReference type="InterPro" id="IPR015879">
    <property type="entry name" value="Ring_hydroxy_dOase_asu_C_dom"/>
</dbReference>
<dbReference type="Pfam" id="PF00848">
    <property type="entry name" value="Ring_hydroxyl_A"/>
    <property type="match status" value="1"/>
</dbReference>
<dbReference type="GO" id="GO:0005506">
    <property type="term" value="F:iron ion binding"/>
    <property type="evidence" value="ECO:0007669"/>
    <property type="project" value="InterPro"/>
</dbReference>
<accession>A0A1G5QG27</accession>
<keyword evidence="3" id="KW-0479">Metal-binding</keyword>
<feature type="domain" description="Rieske" evidence="7">
    <location>
        <begin position="46"/>
        <end position="152"/>
    </location>
</feature>
<sequence length="409" mass="46793">MSAIDANNSLRVALDTCQEGHSLPRAFYNDPAIFQSDMEGIFYREWLFAAPECELPNPGDFVTLTVHDAPIIILRDQDGIIRAFYNSCRHRGSRLCKSPRGHTARLVCPYHQWTYELTGKLISTRFMGEDFEADKFPLRPVHVTSVEGLVYICLAQTPPDLEKFRADITPYIQPHDPRRTKIVHESTIVEDANWKLVIENNRECYHCAGAHPELLVSLVEMALPNDARFADELAIMDQKARDWDALGLPHAPVDGGLEYRCIRLPFREGAFSMTLDGKPACKKLLGDLVEQDLGSVRAFRIPNNWHHFLSEMTLHFRVLPLGPDKTEVRTTWCVHEEALEGWDYDVEHLSRVWVETNAQDKTLAEENQKGSRSPGYVPGPYSEMSEFMVINFTKWYRNTLESWLSEAAE</sequence>
<keyword evidence="2" id="KW-0001">2Fe-2S</keyword>
<evidence type="ECO:0000256" key="1">
    <source>
        <dbReference type="ARBA" id="ARBA00001962"/>
    </source>
</evidence>
<dbReference type="InterPro" id="IPR036922">
    <property type="entry name" value="Rieske_2Fe-2S_sf"/>
</dbReference>
<dbReference type="PRINTS" id="PR00090">
    <property type="entry name" value="RNGDIOXGNASE"/>
</dbReference>
<evidence type="ECO:0000256" key="2">
    <source>
        <dbReference type="ARBA" id="ARBA00022714"/>
    </source>
</evidence>
<dbReference type="Proteomes" id="UP000198767">
    <property type="component" value="Unassembled WGS sequence"/>
</dbReference>
<dbReference type="PANTHER" id="PTHR43756">
    <property type="entry name" value="CHOLINE MONOOXYGENASE, CHLOROPLASTIC"/>
    <property type="match status" value="1"/>
</dbReference>
<dbReference type="Gene3D" id="3.90.380.10">
    <property type="entry name" value="Naphthalene 1,2-dioxygenase Alpha Subunit, Chain A, domain 1"/>
    <property type="match status" value="1"/>
</dbReference>
<dbReference type="EMBL" id="FMWG01000004">
    <property type="protein sequence ID" value="SCZ60667.1"/>
    <property type="molecule type" value="Genomic_DNA"/>
</dbReference>
<name>A0A1G5QG27_9RHOB</name>
<dbReference type="STRING" id="1156985.SAMN04488118_104129"/>
<keyword evidence="6" id="KW-0411">Iron-sulfur</keyword>
<dbReference type="GO" id="GO:0016491">
    <property type="term" value="F:oxidoreductase activity"/>
    <property type="evidence" value="ECO:0007669"/>
    <property type="project" value="UniProtKB-KW"/>
</dbReference>
<protein>
    <submittedName>
        <fullName evidence="8">Rieske 2Fe-2S family protein</fullName>
    </submittedName>
</protein>